<name>A0A3G6YIC2_ACIPI</name>
<dbReference type="InterPro" id="IPR027417">
    <property type="entry name" value="P-loop_NTPase"/>
</dbReference>
<dbReference type="Gene3D" id="3.40.50.300">
    <property type="entry name" value="P-loop containing nucleotide triphosphate hydrolases"/>
    <property type="match status" value="1"/>
</dbReference>
<dbReference type="SUPFAM" id="SSF52540">
    <property type="entry name" value="P-loop containing nucleoside triphosphate hydrolases"/>
    <property type="match status" value="1"/>
</dbReference>
<evidence type="ECO:0000313" key="2">
    <source>
        <dbReference type="Proteomes" id="UP000254410"/>
    </source>
</evidence>
<dbReference type="EMBL" id="CP033540">
    <property type="protein sequence ID" value="AZC00142.1"/>
    <property type="molecule type" value="Genomic_DNA"/>
</dbReference>
<gene>
    <name evidence="1" type="ORF">DKE52_003905</name>
</gene>
<sequence length="132" mass="15207">MKLSPFPNTNPIFFGKEVANYLNGQFGGLNQIHPKLASMIYAGDRFESKENILSLLDKNDFLICDRYTPSNIAHQAAKFSDDKEKTDFILWLSKLEYEIYGLPKPTANIFLNVPPYFSDKLVELKEKAHVYR</sequence>
<reference evidence="1 2" key="1">
    <citation type="submission" date="2018-11" db="EMBL/GenBank/DDBJ databases">
        <authorList>
            <person name="Kuo S.-C."/>
            <person name="Chen F.-J."/>
            <person name="Liao Y.-C."/>
        </authorList>
    </citation>
    <scope>NUCLEOTIDE SEQUENCE [LARGE SCALE GENOMIC DNA]</scope>
    <source>
        <strain evidence="1 2">2014S06-099</strain>
    </source>
</reference>
<dbReference type="Proteomes" id="UP000254410">
    <property type="component" value="Chromosome"/>
</dbReference>
<accession>A0A3G6YIC2</accession>
<dbReference type="AlphaFoldDB" id="A0A3G6YIC2"/>
<proteinExistence type="predicted"/>
<protein>
    <submittedName>
        <fullName evidence="1">Uncharacterized protein</fullName>
    </submittedName>
</protein>
<organism evidence="1 2">
    <name type="scientific">Acinetobacter pittii</name>
    <name type="common">Acinetobacter genomosp. 3</name>
    <dbReference type="NCBI Taxonomy" id="48296"/>
    <lineage>
        <taxon>Bacteria</taxon>
        <taxon>Pseudomonadati</taxon>
        <taxon>Pseudomonadota</taxon>
        <taxon>Gammaproteobacteria</taxon>
        <taxon>Moraxellales</taxon>
        <taxon>Moraxellaceae</taxon>
        <taxon>Acinetobacter</taxon>
        <taxon>Acinetobacter calcoaceticus/baumannii complex</taxon>
    </lineage>
</organism>
<evidence type="ECO:0000313" key="1">
    <source>
        <dbReference type="EMBL" id="AZC00142.1"/>
    </source>
</evidence>
<reference evidence="1 2" key="2">
    <citation type="submission" date="2018-12" db="EMBL/GenBank/DDBJ databases">
        <title>Molecular Epidemiology of Emerging Carbapenem-Resistance in Acinetobacter nosocomialis and Acinetobacter pittii in Taiwan, 2010-2014.</title>
        <authorList>
            <person name="Huang W.-C."/>
            <person name="Wang H.-Y."/>
            <person name="Lai J.-F."/>
            <person name="Lauderdale T.-L."/>
            <person name="Sytwu H.-K."/>
        </authorList>
    </citation>
    <scope>NUCLEOTIDE SEQUENCE [LARGE SCALE GENOMIC DNA]</scope>
    <source>
        <strain evidence="1 2">2014S06-099</strain>
    </source>
</reference>